<feature type="compositionally biased region" description="Low complexity" evidence="1">
    <location>
        <begin position="48"/>
        <end position="58"/>
    </location>
</feature>
<proteinExistence type="predicted"/>
<reference evidence="2" key="1">
    <citation type="submission" date="2022-11" db="EMBL/GenBank/DDBJ databases">
        <title>Chromosomal genome sequence assembly and mating type (MAT) locus characterization of the leprose asexual lichenized fungus Lepraria neglecta (Nyl.) Erichsen.</title>
        <authorList>
            <person name="Allen J.L."/>
            <person name="Pfeffer B."/>
        </authorList>
    </citation>
    <scope>NUCLEOTIDE SEQUENCE</scope>
    <source>
        <strain evidence="2">Allen 5258</strain>
    </source>
</reference>
<feature type="region of interest" description="Disordered" evidence="1">
    <location>
        <begin position="1"/>
        <end position="95"/>
    </location>
</feature>
<organism evidence="2 3">
    <name type="scientific">Lepraria neglecta</name>
    <dbReference type="NCBI Taxonomy" id="209136"/>
    <lineage>
        <taxon>Eukaryota</taxon>
        <taxon>Fungi</taxon>
        <taxon>Dikarya</taxon>
        <taxon>Ascomycota</taxon>
        <taxon>Pezizomycotina</taxon>
        <taxon>Lecanoromycetes</taxon>
        <taxon>OSLEUM clade</taxon>
        <taxon>Lecanoromycetidae</taxon>
        <taxon>Lecanorales</taxon>
        <taxon>Lecanorineae</taxon>
        <taxon>Stereocaulaceae</taxon>
        <taxon>Lepraria</taxon>
    </lineage>
</organism>
<dbReference type="Proteomes" id="UP001276659">
    <property type="component" value="Unassembled WGS sequence"/>
</dbReference>
<name>A0AAD9Z8E3_9LECA</name>
<evidence type="ECO:0000256" key="1">
    <source>
        <dbReference type="SAM" id="MobiDB-lite"/>
    </source>
</evidence>
<gene>
    <name evidence="2" type="ORF">OEA41_003766</name>
</gene>
<sequence>MGPVITPAPTAEPDDKSAGSPKLPQTTTSPSLNGDPPNQPAANDGARSTDSGSAGDTSDPAEISANTNDAPEDPSTGQDPAAAAPNAAHGYGGAEPQIIPQTTISVAGGQQSLGMGSVVYSALGGGQAPPGQGQPPPGTGQGGPALETAGTFYSLSPSGNLIAGTVSNQAPAAHAPTLLTLGASTYTANVASQFIIAGQTVAPGAEITVSGTPISLASGGTVAVIGTSTQSLGSASAIITDVPVLTFDGSTFTADASNDFIISGQTLAKGGVITIAGTPISYDEAGTAAVIGTNTKALGTAAITPADIMTVDGQVFTANPMAFSIDGTTISAGGLGVTISGTPISLEPGGSLIIDASTFALPTEAGLNPISFEGVQAKLTIPSRKWLLGYLGCLSSLEHRP</sequence>
<dbReference type="AlphaFoldDB" id="A0AAD9Z8E3"/>
<feature type="region of interest" description="Disordered" evidence="1">
    <location>
        <begin position="124"/>
        <end position="150"/>
    </location>
</feature>
<accession>A0AAD9Z8E3</accession>
<evidence type="ECO:0000313" key="2">
    <source>
        <dbReference type="EMBL" id="KAK3171682.1"/>
    </source>
</evidence>
<feature type="compositionally biased region" description="Polar residues" evidence="1">
    <location>
        <begin position="23"/>
        <end position="32"/>
    </location>
</feature>
<keyword evidence="3" id="KW-1185">Reference proteome</keyword>
<dbReference type="EMBL" id="JASNWA010000008">
    <property type="protein sequence ID" value="KAK3171682.1"/>
    <property type="molecule type" value="Genomic_DNA"/>
</dbReference>
<comment type="caution">
    <text evidence="2">The sequence shown here is derived from an EMBL/GenBank/DDBJ whole genome shotgun (WGS) entry which is preliminary data.</text>
</comment>
<evidence type="ECO:0000313" key="3">
    <source>
        <dbReference type="Proteomes" id="UP001276659"/>
    </source>
</evidence>
<protein>
    <submittedName>
        <fullName evidence="2">Uncharacterized protein</fullName>
    </submittedName>
</protein>